<comment type="similarity">
    <text evidence="3 11">Belongs to the class-II pyridoxal-phosphate-dependent aminotransferase family. Histidinol-phosphate aminotransferase subfamily.</text>
</comment>
<keyword evidence="5 11" id="KW-0032">Aminotransferase</keyword>
<dbReference type="RefSeq" id="WP_131913413.1">
    <property type="nucleotide sequence ID" value="NZ_OU594967.1"/>
</dbReference>
<proteinExistence type="inferred from homology"/>
<keyword evidence="8 11" id="KW-0663">Pyridoxal phosphate</keyword>
<dbReference type="GO" id="GO:0030170">
    <property type="term" value="F:pyridoxal phosphate binding"/>
    <property type="evidence" value="ECO:0007669"/>
    <property type="project" value="InterPro"/>
</dbReference>
<dbReference type="PANTHER" id="PTHR42885">
    <property type="entry name" value="HISTIDINOL-PHOSPHATE AMINOTRANSFERASE-RELATED"/>
    <property type="match status" value="1"/>
</dbReference>
<dbReference type="InterPro" id="IPR015421">
    <property type="entry name" value="PyrdxlP-dep_Trfase_major"/>
</dbReference>
<dbReference type="InterPro" id="IPR005861">
    <property type="entry name" value="HisP_aminotrans"/>
</dbReference>
<dbReference type="InterPro" id="IPR015422">
    <property type="entry name" value="PyrdxlP-dep_Trfase_small"/>
</dbReference>
<evidence type="ECO:0000313" key="13">
    <source>
        <dbReference type="EMBL" id="TCK47609.1"/>
    </source>
</evidence>
<dbReference type="CDD" id="cd00609">
    <property type="entry name" value="AAT_like"/>
    <property type="match status" value="1"/>
</dbReference>
<dbReference type="GO" id="GO:0004400">
    <property type="term" value="F:histidinol-phosphate transaminase activity"/>
    <property type="evidence" value="ECO:0007669"/>
    <property type="project" value="UniProtKB-UniRule"/>
</dbReference>
<dbReference type="NCBIfam" id="TIGR01141">
    <property type="entry name" value="hisC"/>
    <property type="match status" value="1"/>
</dbReference>
<keyword evidence="6 11" id="KW-0028">Amino-acid biosynthesis</keyword>
<dbReference type="Gene3D" id="3.40.640.10">
    <property type="entry name" value="Type I PLP-dependent aspartate aminotransferase-like (Major domain)"/>
    <property type="match status" value="1"/>
</dbReference>
<evidence type="ECO:0000256" key="11">
    <source>
        <dbReference type="HAMAP-Rule" id="MF_01023"/>
    </source>
</evidence>
<feature type="modified residue" description="N6-(pyridoxal phosphate)lysine" evidence="11">
    <location>
        <position position="209"/>
    </location>
</feature>
<evidence type="ECO:0000256" key="2">
    <source>
        <dbReference type="ARBA" id="ARBA00005011"/>
    </source>
</evidence>
<dbReference type="OrthoDB" id="9813612at2"/>
<protein>
    <recommendedName>
        <fullName evidence="11">Histidinol-phosphate aminotransferase</fullName>
        <ecNumber evidence="11">2.6.1.9</ecNumber>
    </recommendedName>
    <alternativeName>
        <fullName evidence="11">Imidazole acetol-phosphate transaminase</fullName>
    </alternativeName>
</protein>
<keyword evidence="9 11" id="KW-0368">Histidine biosynthesis</keyword>
<dbReference type="HAMAP" id="MF_01023">
    <property type="entry name" value="HisC_aminotrans_2"/>
    <property type="match status" value="1"/>
</dbReference>
<dbReference type="InterPro" id="IPR015424">
    <property type="entry name" value="PyrdxlP-dep_Trfase"/>
</dbReference>
<evidence type="ECO:0000256" key="8">
    <source>
        <dbReference type="ARBA" id="ARBA00022898"/>
    </source>
</evidence>
<comment type="subunit">
    <text evidence="4 11">Homodimer.</text>
</comment>
<organism evidence="13 14">
    <name type="scientific">Celerinatantimonas diazotrophica</name>
    <dbReference type="NCBI Taxonomy" id="412034"/>
    <lineage>
        <taxon>Bacteria</taxon>
        <taxon>Pseudomonadati</taxon>
        <taxon>Pseudomonadota</taxon>
        <taxon>Gammaproteobacteria</taxon>
        <taxon>Celerinatantimonadaceae</taxon>
        <taxon>Celerinatantimonas</taxon>
    </lineage>
</organism>
<evidence type="ECO:0000256" key="5">
    <source>
        <dbReference type="ARBA" id="ARBA00022576"/>
    </source>
</evidence>
<dbReference type="InterPro" id="IPR004839">
    <property type="entry name" value="Aminotransferase_I/II_large"/>
</dbReference>
<name>A0A4R1JBT0_9GAMM</name>
<accession>A0A4R1JBT0</accession>
<dbReference type="EMBL" id="SMGD01000014">
    <property type="protein sequence ID" value="TCK47609.1"/>
    <property type="molecule type" value="Genomic_DNA"/>
</dbReference>
<evidence type="ECO:0000256" key="3">
    <source>
        <dbReference type="ARBA" id="ARBA00007970"/>
    </source>
</evidence>
<comment type="pathway">
    <text evidence="2 11">Amino-acid biosynthesis; L-histidine biosynthesis; L-histidine from 5-phospho-alpha-D-ribose 1-diphosphate: step 7/9.</text>
</comment>
<dbReference type="InterPro" id="IPR001917">
    <property type="entry name" value="Aminotrans_II_pyridoxalP_BS"/>
</dbReference>
<keyword evidence="7 11" id="KW-0808">Transferase</keyword>
<evidence type="ECO:0000259" key="12">
    <source>
        <dbReference type="Pfam" id="PF00155"/>
    </source>
</evidence>
<sequence>MPTQQLARACVQVLTPYQSARRIGGHGNIWLNANESPDSDDYSLAHLRLNRYPEFQPPELISAYAEYAGVEEEQVLATRGADEAIDLLIRTYCEPGQDQIVINPPTYGMYAISAQTFGVDVIKQPLDDDFNPDYQALNQVNAKIIFICSPNNPTGNLVSIAALRTLAQAQQNKAIIAIDEAYIEFSPQASASALINEFDNIVIFRTLSKAFALAGGRCGFILAPNEIIRMLAKVIAPYPVPSLVASVATKVLTQEMSAMQQRVTESNRLRTEFIKQIDSLKIADTIFSATGNFILVQFKADLFDCIAQRGIVLRNFADKPRLERAIRITIGSPQEMEQTIAAIKELSQTRIGEACQ</sequence>
<dbReference type="AlphaFoldDB" id="A0A4R1JBT0"/>
<dbReference type="PANTHER" id="PTHR42885:SF2">
    <property type="entry name" value="HISTIDINOL-PHOSPHATE AMINOTRANSFERASE"/>
    <property type="match status" value="1"/>
</dbReference>
<feature type="domain" description="Aminotransferase class I/classII large" evidence="12">
    <location>
        <begin position="44"/>
        <end position="343"/>
    </location>
</feature>
<dbReference type="SUPFAM" id="SSF53383">
    <property type="entry name" value="PLP-dependent transferases"/>
    <property type="match status" value="1"/>
</dbReference>
<dbReference type="Proteomes" id="UP000295565">
    <property type="component" value="Unassembled WGS sequence"/>
</dbReference>
<comment type="caution">
    <text evidence="13">The sequence shown here is derived from an EMBL/GenBank/DDBJ whole genome shotgun (WGS) entry which is preliminary data.</text>
</comment>
<dbReference type="Pfam" id="PF00155">
    <property type="entry name" value="Aminotran_1_2"/>
    <property type="match status" value="1"/>
</dbReference>
<dbReference type="Gene3D" id="3.90.1150.10">
    <property type="entry name" value="Aspartate Aminotransferase, domain 1"/>
    <property type="match status" value="1"/>
</dbReference>
<evidence type="ECO:0000256" key="10">
    <source>
        <dbReference type="ARBA" id="ARBA00047481"/>
    </source>
</evidence>
<dbReference type="GO" id="GO:0000105">
    <property type="term" value="P:L-histidine biosynthetic process"/>
    <property type="evidence" value="ECO:0007669"/>
    <property type="project" value="UniProtKB-UniRule"/>
</dbReference>
<dbReference type="EC" id="2.6.1.9" evidence="11"/>
<reference evidence="13 14" key="1">
    <citation type="submission" date="2019-03" db="EMBL/GenBank/DDBJ databases">
        <title>Genomic Encyclopedia of Type Strains, Phase IV (KMG-IV): sequencing the most valuable type-strain genomes for metagenomic binning, comparative biology and taxonomic classification.</title>
        <authorList>
            <person name="Goeker M."/>
        </authorList>
    </citation>
    <scope>NUCLEOTIDE SEQUENCE [LARGE SCALE GENOMIC DNA]</scope>
    <source>
        <strain evidence="13 14">DSM 18577</strain>
    </source>
</reference>
<evidence type="ECO:0000313" key="14">
    <source>
        <dbReference type="Proteomes" id="UP000295565"/>
    </source>
</evidence>
<evidence type="ECO:0000256" key="6">
    <source>
        <dbReference type="ARBA" id="ARBA00022605"/>
    </source>
</evidence>
<evidence type="ECO:0000256" key="1">
    <source>
        <dbReference type="ARBA" id="ARBA00001933"/>
    </source>
</evidence>
<evidence type="ECO:0000256" key="4">
    <source>
        <dbReference type="ARBA" id="ARBA00011738"/>
    </source>
</evidence>
<dbReference type="UniPathway" id="UPA00031">
    <property type="reaction ID" value="UER00012"/>
</dbReference>
<evidence type="ECO:0000256" key="9">
    <source>
        <dbReference type="ARBA" id="ARBA00023102"/>
    </source>
</evidence>
<comment type="cofactor">
    <cofactor evidence="1 11">
        <name>pyridoxal 5'-phosphate</name>
        <dbReference type="ChEBI" id="CHEBI:597326"/>
    </cofactor>
</comment>
<gene>
    <name evidence="11" type="primary">hisC</name>
    <name evidence="13" type="ORF">EV690_2646</name>
</gene>
<comment type="catalytic activity">
    <reaction evidence="10 11">
        <text>L-histidinol phosphate + 2-oxoglutarate = 3-(imidazol-4-yl)-2-oxopropyl phosphate + L-glutamate</text>
        <dbReference type="Rhea" id="RHEA:23744"/>
        <dbReference type="ChEBI" id="CHEBI:16810"/>
        <dbReference type="ChEBI" id="CHEBI:29985"/>
        <dbReference type="ChEBI" id="CHEBI:57766"/>
        <dbReference type="ChEBI" id="CHEBI:57980"/>
        <dbReference type="EC" id="2.6.1.9"/>
    </reaction>
</comment>
<dbReference type="PROSITE" id="PS00599">
    <property type="entry name" value="AA_TRANSFER_CLASS_2"/>
    <property type="match status" value="1"/>
</dbReference>
<evidence type="ECO:0000256" key="7">
    <source>
        <dbReference type="ARBA" id="ARBA00022679"/>
    </source>
</evidence>
<keyword evidence="14" id="KW-1185">Reference proteome</keyword>